<comment type="caution">
    <text evidence="1">The sequence shown here is derived from an EMBL/GenBank/DDBJ whole genome shotgun (WGS) entry which is preliminary data.</text>
</comment>
<sequence length="356" mass="39690">MLGVISKNVKSSAGQRKCVVRERFESSVLTPPARANTLAYHADADGNVNIELNSEYVECYTGENDVGVKDLETCSSNNYGDINCVTGVVVTEESGKDSNNINVDDFDSDAIKEHFQTLDINVTPVWSFHKGKHVLEQTSSKVSNHAADNLISSITFDFNADDISAPSFGLVSSEPIADENTRDQTYDDTDIQIKADVIAMMKNVLLQGSSVQFDRESLTEADEELLELADCGREADDRLTALSIDTYNAIPRGDWGFTSKTFPELNFSWNSEISDPGGTGSLLMSSRITNQYLHSNASIYYDTDEYQRLKDRRKRRVVGVRWNPSVEALNENKKLFSYDVTTQKRANELIMDRIPS</sequence>
<gene>
    <name evidence="1" type="ORF">DPMN_104434</name>
</gene>
<feature type="non-terminal residue" evidence="1">
    <location>
        <position position="356"/>
    </location>
</feature>
<reference evidence="1" key="2">
    <citation type="submission" date="2020-11" db="EMBL/GenBank/DDBJ databases">
        <authorList>
            <person name="McCartney M.A."/>
            <person name="Auch B."/>
            <person name="Kono T."/>
            <person name="Mallez S."/>
            <person name="Becker A."/>
            <person name="Gohl D.M."/>
            <person name="Silverstein K.A.T."/>
            <person name="Koren S."/>
            <person name="Bechman K.B."/>
            <person name="Herman A."/>
            <person name="Abrahante J.E."/>
            <person name="Garbe J."/>
        </authorList>
    </citation>
    <scope>NUCLEOTIDE SEQUENCE</scope>
    <source>
        <strain evidence="1">Duluth1</strain>
        <tissue evidence="1">Whole animal</tissue>
    </source>
</reference>
<protein>
    <submittedName>
        <fullName evidence="1">Uncharacterized protein</fullName>
    </submittedName>
</protein>
<accession>A0A9D4K2R4</accession>
<keyword evidence="2" id="KW-1185">Reference proteome</keyword>
<organism evidence="1 2">
    <name type="scientific">Dreissena polymorpha</name>
    <name type="common">Zebra mussel</name>
    <name type="synonym">Mytilus polymorpha</name>
    <dbReference type="NCBI Taxonomy" id="45954"/>
    <lineage>
        <taxon>Eukaryota</taxon>
        <taxon>Metazoa</taxon>
        <taxon>Spiralia</taxon>
        <taxon>Lophotrochozoa</taxon>
        <taxon>Mollusca</taxon>
        <taxon>Bivalvia</taxon>
        <taxon>Autobranchia</taxon>
        <taxon>Heteroconchia</taxon>
        <taxon>Euheterodonta</taxon>
        <taxon>Imparidentia</taxon>
        <taxon>Neoheterodontei</taxon>
        <taxon>Myida</taxon>
        <taxon>Dreissenoidea</taxon>
        <taxon>Dreissenidae</taxon>
        <taxon>Dreissena</taxon>
    </lineage>
</organism>
<proteinExistence type="predicted"/>
<evidence type="ECO:0000313" key="2">
    <source>
        <dbReference type="Proteomes" id="UP000828390"/>
    </source>
</evidence>
<dbReference type="AlphaFoldDB" id="A0A9D4K2R4"/>
<dbReference type="EMBL" id="JAIWYP010000004">
    <property type="protein sequence ID" value="KAH3831172.1"/>
    <property type="molecule type" value="Genomic_DNA"/>
</dbReference>
<dbReference type="Proteomes" id="UP000828390">
    <property type="component" value="Unassembled WGS sequence"/>
</dbReference>
<evidence type="ECO:0000313" key="1">
    <source>
        <dbReference type="EMBL" id="KAH3831172.1"/>
    </source>
</evidence>
<reference evidence="1" key="1">
    <citation type="journal article" date="2019" name="bioRxiv">
        <title>The Genome of the Zebra Mussel, Dreissena polymorpha: A Resource for Invasive Species Research.</title>
        <authorList>
            <person name="McCartney M.A."/>
            <person name="Auch B."/>
            <person name="Kono T."/>
            <person name="Mallez S."/>
            <person name="Zhang Y."/>
            <person name="Obille A."/>
            <person name="Becker A."/>
            <person name="Abrahante J.E."/>
            <person name="Garbe J."/>
            <person name="Badalamenti J.P."/>
            <person name="Herman A."/>
            <person name="Mangelson H."/>
            <person name="Liachko I."/>
            <person name="Sullivan S."/>
            <person name="Sone E.D."/>
            <person name="Koren S."/>
            <person name="Silverstein K.A.T."/>
            <person name="Beckman K.B."/>
            <person name="Gohl D.M."/>
        </authorList>
    </citation>
    <scope>NUCLEOTIDE SEQUENCE</scope>
    <source>
        <strain evidence="1">Duluth1</strain>
        <tissue evidence="1">Whole animal</tissue>
    </source>
</reference>
<name>A0A9D4K2R4_DREPO</name>